<feature type="region of interest" description="Disordered" evidence="1">
    <location>
        <begin position="296"/>
        <end position="322"/>
    </location>
</feature>
<reference evidence="3 4" key="1">
    <citation type="submission" date="2021-01" db="EMBL/GenBank/DDBJ databases">
        <title>Whole genome shotgun sequence of Microbispora siamensis NBRC 104113.</title>
        <authorList>
            <person name="Komaki H."/>
            <person name="Tamura T."/>
        </authorList>
    </citation>
    <scope>NUCLEOTIDE SEQUENCE [LARGE SCALE GENOMIC DNA]</scope>
    <source>
        <strain evidence="3 4">NBRC 104113</strain>
    </source>
</reference>
<feature type="compositionally biased region" description="Pro residues" evidence="1">
    <location>
        <begin position="207"/>
        <end position="217"/>
    </location>
</feature>
<evidence type="ECO:0000256" key="2">
    <source>
        <dbReference type="SAM" id="Phobius"/>
    </source>
</evidence>
<dbReference type="Proteomes" id="UP000660454">
    <property type="component" value="Unassembled WGS sequence"/>
</dbReference>
<feature type="compositionally biased region" description="Gly residues" evidence="1">
    <location>
        <begin position="120"/>
        <end position="138"/>
    </location>
</feature>
<feature type="compositionally biased region" description="Basic and acidic residues" evidence="1">
    <location>
        <begin position="48"/>
        <end position="57"/>
    </location>
</feature>
<feature type="compositionally biased region" description="Pro residues" evidence="1">
    <location>
        <begin position="180"/>
        <end position="191"/>
    </location>
</feature>
<feature type="region of interest" description="Disordered" evidence="1">
    <location>
        <begin position="25"/>
        <end position="238"/>
    </location>
</feature>
<accession>A0ABQ4GL29</accession>
<keyword evidence="2" id="KW-1133">Transmembrane helix</keyword>
<keyword evidence="2" id="KW-0472">Membrane</keyword>
<dbReference type="EMBL" id="BOOF01000013">
    <property type="protein sequence ID" value="GIH62080.1"/>
    <property type="molecule type" value="Genomic_DNA"/>
</dbReference>
<evidence type="ECO:0000256" key="1">
    <source>
        <dbReference type="SAM" id="MobiDB-lite"/>
    </source>
</evidence>
<evidence type="ECO:0000313" key="4">
    <source>
        <dbReference type="Proteomes" id="UP000660454"/>
    </source>
</evidence>
<gene>
    <name evidence="3" type="ORF">Msi02_28970</name>
</gene>
<organism evidence="3 4">
    <name type="scientific">Microbispora siamensis</name>
    <dbReference type="NCBI Taxonomy" id="564413"/>
    <lineage>
        <taxon>Bacteria</taxon>
        <taxon>Bacillati</taxon>
        <taxon>Actinomycetota</taxon>
        <taxon>Actinomycetes</taxon>
        <taxon>Streptosporangiales</taxon>
        <taxon>Streptosporangiaceae</taxon>
        <taxon>Microbispora</taxon>
    </lineage>
</organism>
<sequence>MQDPPTDPTGEQFREAFRGFAAAAPGSHEIMPGTPNSGMISGGTVPTDRSEHQREPAWPEIPPAWPEMPPPSSFTPTVRSFVEGAPQQSADATATMAGPPPGTAQNRPARAFDGPDGFRGPEGFGGAESFGRAEGFGGPAPVYGTPGPAGPGQDQSQHQGQSQSQRQGQGQAGPQGGPFPGGPDHPRPSAPFTPSVRSYAESAPPASTAPPPPPQPEDPYRPFVTAGQISGPKTPPAHRQQELWNTVFGENYQAIDEYEEDESGRPVWLYALVASVVAALVGVLVWAFAAGPLSSGDTAEAATSAKPSPVKTGATAKPQAQTSSRLPVYKGTASPVNGVLTDTAGRITLPRLGGPWQADADPAQVKATYGFTSRQYVPAGMTTKGKREFAQVMSGPLAQSLAARYTTPDNLSPVVSAVMFRARQTQFPKGNAATKVAQQRLARNNLTGLAAVYKVTADGATTTVVVAAMNTGADLPTIVYMAVPELKNDLLPDINTVFRSIKPLR</sequence>
<keyword evidence="2" id="KW-0812">Transmembrane</keyword>
<feature type="compositionally biased region" description="Gly residues" evidence="1">
    <location>
        <begin position="170"/>
        <end position="179"/>
    </location>
</feature>
<comment type="caution">
    <text evidence="3">The sequence shown here is derived from an EMBL/GenBank/DDBJ whole genome shotgun (WGS) entry which is preliminary data.</text>
</comment>
<protein>
    <submittedName>
        <fullName evidence="3">Uncharacterized protein</fullName>
    </submittedName>
</protein>
<name>A0ABQ4GL29_9ACTN</name>
<feature type="compositionally biased region" description="Low complexity" evidence="1">
    <location>
        <begin position="151"/>
        <end position="169"/>
    </location>
</feature>
<proteinExistence type="predicted"/>
<feature type="transmembrane region" description="Helical" evidence="2">
    <location>
        <begin position="267"/>
        <end position="289"/>
    </location>
</feature>
<feature type="compositionally biased region" description="Pro residues" evidence="1">
    <location>
        <begin position="59"/>
        <end position="73"/>
    </location>
</feature>
<keyword evidence="4" id="KW-1185">Reference proteome</keyword>
<evidence type="ECO:0000313" key="3">
    <source>
        <dbReference type="EMBL" id="GIH62080.1"/>
    </source>
</evidence>